<dbReference type="CDD" id="cd00033">
    <property type="entry name" value="CCP"/>
    <property type="match status" value="1"/>
</dbReference>
<evidence type="ECO:0000256" key="2">
    <source>
        <dbReference type="SAM" id="MobiDB-lite"/>
    </source>
</evidence>
<organism evidence="5 6">
    <name type="scientific">Potamilus streckersoni</name>
    <dbReference type="NCBI Taxonomy" id="2493646"/>
    <lineage>
        <taxon>Eukaryota</taxon>
        <taxon>Metazoa</taxon>
        <taxon>Spiralia</taxon>
        <taxon>Lophotrochozoa</taxon>
        <taxon>Mollusca</taxon>
        <taxon>Bivalvia</taxon>
        <taxon>Autobranchia</taxon>
        <taxon>Heteroconchia</taxon>
        <taxon>Palaeoheterodonta</taxon>
        <taxon>Unionida</taxon>
        <taxon>Unionoidea</taxon>
        <taxon>Unionidae</taxon>
        <taxon>Ambleminae</taxon>
        <taxon>Lampsilini</taxon>
        <taxon>Potamilus</taxon>
    </lineage>
</organism>
<evidence type="ECO:0000313" key="6">
    <source>
        <dbReference type="Proteomes" id="UP001195483"/>
    </source>
</evidence>
<accession>A0AAE0VXF4</accession>
<evidence type="ECO:0000256" key="3">
    <source>
        <dbReference type="SAM" id="Phobius"/>
    </source>
</evidence>
<name>A0AAE0VXF4_9BIVA</name>
<feature type="transmembrane region" description="Helical" evidence="3">
    <location>
        <begin position="263"/>
        <end position="286"/>
    </location>
</feature>
<feature type="domain" description="Sushi" evidence="4">
    <location>
        <begin position="105"/>
        <end position="143"/>
    </location>
</feature>
<protein>
    <recommendedName>
        <fullName evidence="4">Sushi domain-containing protein</fullName>
    </recommendedName>
</protein>
<dbReference type="Pfam" id="PF00084">
    <property type="entry name" value="Sushi"/>
    <property type="match status" value="1"/>
</dbReference>
<sequence length="595" mass="68010">MLAHSISSRSRLLIIFIIISIHTQISPVFMIRQSQDVSPNVKVDLDICYSARYYTNFLGEINCSSDATVYNSQVDGLIQYSPEQGWQFQEKPFVCTCTCNFSTKELSNGYVVGNGVVSHKSYLNYTCHPGFKRTTSSRIICLDGIFVSVESDDNVERPDSVNETATIFRKYPLSNKDYSRVRKSVYKFVIDSGSWTCNNYPAQKGLVYKVYSSKIPYKLLRNQEETCYKDGHIDISRIQDIGCIKEKTNLLTPVDSVHQNNTYIYSVSIVGCFFVIYFAVGIVKLCRGKRKVSKALKKKSIRECDPHLSSSQQESAPTSSSEFCPVAVSVDSKNKCFTHLTDSEELCVTENKHLFYSKSGNCRIACLHTPKILRKTLSKDDFVWIIDSKYLEDDSVGDEYVPEDSERPQCSNMTENINSWSRHISKRSDSKTNVSVKHLYRSYSDCMIPFLKEDFASASTAMKENNTRVDSEDDDSKSDKEDVTLHREDNDERETNDMKHDGSSFSLQEMNLTEDGKRGLQNRNGCTLSLKNSKSDRTLGHSSSREMDPDSLRWKSDPNIFSPSLLKKAWRNIEKIFFRRKDFQSFVTRIEIDCI</sequence>
<keyword evidence="3" id="KW-0812">Transmembrane</keyword>
<keyword evidence="3" id="KW-0472">Membrane</keyword>
<keyword evidence="1" id="KW-1015">Disulfide bond</keyword>
<keyword evidence="6" id="KW-1185">Reference proteome</keyword>
<feature type="compositionally biased region" description="Basic and acidic residues" evidence="2">
    <location>
        <begin position="477"/>
        <end position="502"/>
    </location>
</feature>
<feature type="region of interest" description="Disordered" evidence="2">
    <location>
        <begin position="516"/>
        <end position="551"/>
    </location>
</feature>
<proteinExistence type="predicted"/>
<reference evidence="5" key="2">
    <citation type="journal article" date="2021" name="Genome Biol. Evol.">
        <title>Developing a high-quality reference genome for a parasitic bivalve with doubly uniparental inheritance (Bivalvia: Unionida).</title>
        <authorList>
            <person name="Smith C.H."/>
        </authorList>
    </citation>
    <scope>NUCLEOTIDE SEQUENCE</scope>
    <source>
        <strain evidence="5">CHS0354</strain>
        <tissue evidence="5">Mantle</tissue>
    </source>
</reference>
<dbReference type="Gene3D" id="2.10.70.10">
    <property type="entry name" value="Complement Module, domain 1"/>
    <property type="match status" value="1"/>
</dbReference>
<reference evidence="5" key="1">
    <citation type="journal article" date="2021" name="Genome Biol. Evol.">
        <title>A High-Quality Reference Genome for a Parasitic Bivalve with Doubly Uniparental Inheritance (Bivalvia: Unionida).</title>
        <authorList>
            <person name="Smith C.H."/>
        </authorList>
    </citation>
    <scope>NUCLEOTIDE SEQUENCE</scope>
    <source>
        <strain evidence="5">CHS0354</strain>
    </source>
</reference>
<reference evidence="5" key="3">
    <citation type="submission" date="2023-05" db="EMBL/GenBank/DDBJ databases">
        <authorList>
            <person name="Smith C.H."/>
        </authorList>
    </citation>
    <scope>NUCLEOTIDE SEQUENCE</scope>
    <source>
        <strain evidence="5">CHS0354</strain>
        <tissue evidence="5">Mantle</tissue>
    </source>
</reference>
<keyword evidence="3" id="KW-1133">Transmembrane helix</keyword>
<dbReference type="EMBL" id="JAEAOA010000264">
    <property type="protein sequence ID" value="KAK3592772.1"/>
    <property type="molecule type" value="Genomic_DNA"/>
</dbReference>
<feature type="compositionally biased region" description="Basic and acidic residues" evidence="2">
    <location>
        <begin position="533"/>
        <end position="551"/>
    </location>
</feature>
<evidence type="ECO:0000259" key="4">
    <source>
        <dbReference type="Pfam" id="PF00084"/>
    </source>
</evidence>
<dbReference type="InterPro" id="IPR000436">
    <property type="entry name" value="Sushi_SCR_CCP_dom"/>
</dbReference>
<gene>
    <name evidence="5" type="ORF">CHS0354_003209</name>
</gene>
<comment type="caution">
    <text evidence="5">The sequence shown here is derived from an EMBL/GenBank/DDBJ whole genome shotgun (WGS) entry which is preliminary data.</text>
</comment>
<feature type="compositionally biased region" description="Polar residues" evidence="2">
    <location>
        <begin position="521"/>
        <end position="532"/>
    </location>
</feature>
<feature type="region of interest" description="Disordered" evidence="2">
    <location>
        <begin position="463"/>
        <end position="504"/>
    </location>
</feature>
<evidence type="ECO:0000313" key="5">
    <source>
        <dbReference type="EMBL" id="KAK3592772.1"/>
    </source>
</evidence>
<feature type="transmembrane region" description="Helical" evidence="3">
    <location>
        <begin position="12"/>
        <end position="31"/>
    </location>
</feature>
<dbReference type="AlphaFoldDB" id="A0AAE0VXF4"/>
<evidence type="ECO:0000256" key="1">
    <source>
        <dbReference type="ARBA" id="ARBA00023157"/>
    </source>
</evidence>
<dbReference type="Proteomes" id="UP001195483">
    <property type="component" value="Unassembled WGS sequence"/>
</dbReference>